<dbReference type="InterPro" id="IPR024457">
    <property type="entry name" value="Putative_integrase_N"/>
</dbReference>
<accession>A0ABU9DRL3</accession>
<dbReference type="EMBL" id="JBBPCC010000017">
    <property type="protein sequence ID" value="MEK8130876.1"/>
    <property type="molecule type" value="Genomic_DNA"/>
</dbReference>
<protein>
    <submittedName>
        <fullName evidence="5">Integrase domain-containing protein</fullName>
    </submittedName>
</protein>
<evidence type="ECO:0000259" key="4">
    <source>
        <dbReference type="Pfam" id="PF12834"/>
    </source>
</evidence>
<dbReference type="InterPro" id="IPR011010">
    <property type="entry name" value="DNA_brk_join_enz"/>
</dbReference>
<keyword evidence="1" id="KW-0238">DNA-binding</keyword>
<dbReference type="Pfam" id="PF12834">
    <property type="entry name" value="Phage_int_SAM_2"/>
    <property type="match status" value="1"/>
</dbReference>
<dbReference type="Gene3D" id="1.10.443.10">
    <property type="entry name" value="Intergrase catalytic core"/>
    <property type="match status" value="1"/>
</dbReference>
<keyword evidence="6" id="KW-1185">Reference proteome</keyword>
<dbReference type="Pfam" id="PF00589">
    <property type="entry name" value="Phage_integrase"/>
    <property type="match status" value="1"/>
</dbReference>
<organism evidence="5 6">
    <name type="scientific">Paenibacillus filicis</name>
    <dbReference type="NCBI Taxonomy" id="669464"/>
    <lineage>
        <taxon>Bacteria</taxon>
        <taxon>Bacillati</taxon>
        <taxon>Bacillota</taxon>
        <taxon>Bacilli</taxon>
        <taxon>Bacillales</taxon>
        <taxon>Paenibacillaceae</taxon>
        <taxon>Paenibacillus</taxon>
    </lineage>
</organism>
<dbReference type="RefSeq" id="WP_341418018.1">
    <property type="nucleotide sequence ID" value="NZ_JBBPCC010000017.1"/>
</dbReference>
<proteinExistence type="predicted"/>
<comment type="caution">
    <text evidence="5">The sequence shown here is derived from an EMBL/GenBank/DDBJ whole genome shotgun (WGS) entry which is preliminary data.</text>
</comment>
<dbReference type="Gene3D" id="1.10.150.130">
    <property type="match status" value="1"/>
</dbReference>
<evidence type="ECO:0000313" key="5">
    <source>
        <dbReference type="EMBL" id="MEK8130876.1"/>
    </source>
</evidence>
<evidence type="ECO:0000259" key="3">
    <source>
        <dbReference type="Pfam" id="PF00589"/>
    </source>
</evidence>
<sequence length="307" mass="35889">MGKSTIEVQMEICFKHSKRNSYLSRKRYIGSCRLFIAYLNDVFKLQNLRNLHDKHVAAYITERQNRGMTAKTILNDLCAIRYLHDLIQNPRYELSDNRVLHDKYGLVLDRAFAVNGNRSWTREEFDRMLQLAIDLNREDIMDAMTLAKELGLRVTEVVAMSRAQVEKALRTHIHTVKGEAKNGKHRDVPLTHTAERVMRKLMQITPRGGKVFVKEGEKVHLVTNRIQQFINYHREKIVTREGEQLRNDHRYGTPRELTMHGLRYNYVQERFETELSKEGVNETEAAQKITKEIGHNRTNVLKVYTGG</sequence>
<evidence type="ECO:0000256" key="2">
    <source>
        <dbReference type="ARBA" id="ARBA00023172"/>
    </source>
</evidence>
<dbReference type="InterPro" id="IPR010998">
    <property type="entry name" value="Integrase_recombinase_N"/>
</dbReference>
<keyword evidence="2" id="KW-0233">DNA recombination</keyword>
<name>A0ABU9DRL3_9BACL</name>
<dbReference type="InterPro" id="IPR002104">
    <property type="entry name" value="Integrase_catalytic"/>
</dbReference>
<dbReference type="Proteomes" id="UP001469365">
    <property type="component" value="Unassembled WGS sequence"/>
</dbReference>
<evidence type="ECO:0000256" key="1">
    <source>
        <dbReference type="ARBA" id="ARBA00023125"/>
    </source>
</evidence>
<dbReference type="InterPro" id="IPR013762">
    <property type="entry name" value="Integrase-like_cat_sf"/>
</dbReference>
<reference evidence="5 6" key="1">
    <citation type="submission" date="2024-04" db="EMBL/GenBank/DDBJ databases">
        <title>draft genome sequnece of Paenibacillus filicis.</title>
        <authorList>
            <person name="Kim D.-U."/>
        </authorList>
    </citation>
    <scope>NUCLEOTIDE SEQUENCE [LARGE SCALE GENOMIC DNA]</scope>
    <source>
        <strain evidence="5 6">KACC14197</strain>
    </source>
</reference>
<evidence type="ECO:0000313" key="6">
    <source>
        <dbReference type="Proteomes" id="UP001469365"/>
    </source>
</evidence>
<dbReference type="SUPFAM" id="SSF56349">
    <property type="entry name" value="DNA breaking-rejoining enzymes"/>
    <property type="match status" value="1"/>
</dbReference>
<gene>
    <name evidence="5" type="ORF">WMW72_23500</name>
</gene>
<feature type="domain" description="Putative integrase N-terminal" evidence="4">
    <location>
        <begin position="42"/>
        <end position="83"/>
    </location>
</feature>
<feature type="domain" description="Tyr recombinase" evidence="3">
    <location>
        <begin position="123"/>
        <end position="305"/>
    </location>
</feature>